<evidence type="ECO:0000313" key="2">
    <source>
        <dbReference type="EMBL" id="MPC89422.1"/>
    </source>
</evidence>
<name>A0A5B7IZS4_PORTR</name>
<reference evidence="2 3" key="1">
    <citation type="submission" date="2019-05" db="EMBL/GenBank/DDBJ databases">
        <title>Another draft genome of Portunus trituberculatus and its Hox gene families provides insights of decapod evolution.</title>
        <authorList>
            <person name="Jeong J.-H."/>
            <person name="Song I."/>
            <person name="Kim S."/>
            <person name="Choi T."/>
            <person name="Kim D."/>
            <person name="Ryu S."/>
            <person name="Kim W."/>
        </authorList>
    </citation>
    <scope>NUCLEOTIDE SEQUENCE [LARGE SCALE GENOMIC DNA]</scope>
    <source>
        <tissue evidence="2">Muscle</tissue>
    </source>
</reference>
<evidence type="ECO:0000313" key="3">
    <source>
        <dbReference type="Proteomes" id="UP000324222"/>
    </source>
</evidence>
<evidence type="ECO:0000256" key="1">
    <source>
        <dbReference type="SAM" id="MobiDB-lite"/>
    </source>
</evidence>
<comment type="caution">
    <text evidence="2">The sequence shown here is derived from an EMBL/GenBank/DDBJ whole genome shotgun (WGS) entry which is preliminary data.</text>
</comment>
<sequence length="73" mass="8287">MTSSGCGCIGSGQRMAHPQVEKQESEKSQQFTYLAQVRRFPEQHLYKAFVINLSIMNDDDLELTAQCPVNHLM</sequence>
<proteinExistence type="predicted"/>
<dbReference type="EMBL" id="VSRR010080966">
    <property type="protein sequence ID" value="MPC89422.1"/>
    <property type="molecule type" value="Genomic_DNA"/>
</dbReference>
<protein>
    <submittedName>
        <fullName evidence="2">Uncharacterized protein</fullName>
    </submittedName>
</protein>
<feature type="region of interest" description="Disordered" evidence="1">
    <location>
        <begin position="1"/>
        <end position="25"/>
    </location>
</feature>
<dbReference type="AlphaFoldDB" id="A0A5B7IZS4"/>
<organism evidence="2 3">
    <name type="scientific">Portunus trituberculatus</name>
    <name type="common">Swimming crab</name>
    <name type="synonym">Neptunus trituberculatus</name>
    <dbReference type="NCBI Taxonomy" id="210409"/>
    <lineage>
        <taxon>Eukaryota</taxon>
        <taxon>Metazoa</taxon>
        <taxon>Ecdysozoa</taxon>
        <taxon>Arthropoda</taxon>
        <taxon>Crustacea</taxon>
        <taxon>Multicrustacea</taxon>
        <taxon>Malacostraca</taxon>
        <taxon>Eumalacostraca</taxon>
        <taxon>Eucarida</taxon>
        <taxon>Decapoda</taxon>
        <taxon>Pleocyemata</taxon>
        <taxon>Brachyura</taxon>
        <taxon>Eubrachyura</taxon>
        <taxon>Portunoidea</taxon>
        <taxon>Portunidae</taxon>
        <taxon>Portuninae</taxon>
        <taxon>Portunus</taxon>
    </lineage>
</organism>
<gene>
    <name evidence="2" type="ORF">E2C01_084368</name>
</gene>
<dbReference type="Proteomes" id="UP000324222">
    <property type="component" value="Unassembled WGS sequence"/>
</dbReference>
<accession>A0A5B7IZS4</accession>
<keyword evidence="3" id="KW-1185">Reference proteome</keyword>